<keyword evidence="4 5" id="KW-0949">S-adenosyl-L-methionine</keyword>
<evidence type="ECO:0000256" key="4">
    <source>
        <dbReference type="ARBA" id="ARBA00022691"/>
    </source>
</evidence>
<comment type="catalytic activity">
    <reaction evidence="5">
        <text>uridine(32) in tRNA + S-adenosyl-L-methionine = 2'-O-methyluridine(32) in tRNA + S-adenosyl-L-homocysteine + H(+)</text>
        <dbReference type="Rhea" id="RHEA:42936"/>
        <dbReference type="Rhea" id="RHEA-COMP:10107"/>
        <dbReference type="Rhea" id="RHEA-COMP:10290"/>
        <dbReference type="ChEBI" id="CHEBI:15378"/>
        <dbReference type="ChEBI" id="CHEBI:57856"/>
        <dbReference type="ChEBI" id="CHEBI:59789"/>
        <dbReference type="ChEBI" id="CHEBI:65315"/>
        <dbReference type="ChEBI" id="CHEBI:74478"/>
        <dbReference type="EC" id="2.1.1.200"/>
    </reaction>
</comment>
<comment type="catalytic activity">
    <reaction evidence="5">
        <text>cytidine(32) in tRNA + S-adenosyl-L-methionine = 2'-O-methylcytidine(32) in tRNA + S-adenosyl-L-homocysteine + H(+)</text>
        <dbReference type="Rhea" id="RHEA:42932"/>
        <dbReference type="Rhea" id="RHEA-COMP:10288"/>
        <dbReference type="Rhea" id="RHEA-COMP:10289"/>
        <dbReference type="ChEBI" id="CHEBI:15378"/>
        <dbReference type="ChEBI" id="CHEBI:57856"/>
        <dbReference type="ChEBI" id="CHEBI:59789"/>
        <dbReference type="ChEBI" id="CHEBI:74495"/>
        <dbReference type="ChEBI" id="CHEBI:82748"/>
        <dbReference type="EC" id="2.1.1.200"/>
    </reaction>
</comment>
<dbReference type="InterPro" id="IPR001537">
    <property type="entry name" value="SpoU_MeTrfase"/>
</dbReference>
<dbReference type="InterPro" id="IPR029026">
    <property type="entry name" value="tRNA_m1G_MTases_N"/>
</dbReference>
<dbReference type="InterPro" id="IPR029028">
    <property type="entry name" value="Alpha/beta_knot_MTases"/>
</dbReference>
<dbReference type="GO" id="GO:0003723">
    <property type="term" value="F:RNA binding"/>
    <property type="evidence" value="ECO:0007669"/>
    <property type="project" value="InterPro"/>
</dbReference>
<dbReference type="Proteomes" id="UP000501534">
    <property type="component" value="Chromosome"/>
</dbReference>
<feature type="compositionally biased region" description="Low complexity" evidence="6">
    <location>
        <begin position="245"/>
        <end position="262"/>
    </location>
</feature>
<dbReference type="KEGG" id="uru:DSM104443_01280"/>
<keyword evidence="3 8" id="KW-0808">Transferase</keyword>
<keyword evidence="5" id="KW-0819">tRNA processing</keyword>
<dbReference type="PIRSF" id="PIRSF004808">
    <property type="entry name" value="LasT"/>
    <property type="match status" value="1"/>
</dbReference>
<dbReference type="EMBL" id="CP053069">
    <property type="protein sequence ID" value="QJR10226.1"/>
    <property type="molecule type" value="Genomic_DNA"/>
</dbReference>
<gene>
    <name evidence="8" type="primary">trmL_2</name>
    <name evidence="5" type="synonym">trmJ</name>
    <name evidence="8" type="ORF">DSM104443_01280</name>
</gene>
<reference evidence="8 9" key="1">
    <citation type="submission" date="2020-04" db="EMBL/GenBank/DDBJ databases">
        <title>Usitatibacter rugosus gen. nov., sp. nov. and Usitatibacter palustris sp. nov., novel members of Usitatibacteraceae fam. nov. within the order Nitrosomonadales isolated from soil.</title>
        <authorList>
            <person name="Huber K.J."/>
            <person name="Neumann-Schaal M."/>
            <person name="Geppert A."/>
            <person name="Luckner M."/>
            <person name="Wanner G."/>
            <person name="Overmann J."/>
        </authorList>
    </citation>
    <scope>NUCLEOTIDE SEQUENCE [LARGE SCALE GENOMIC DNA]</scope>
    <source>
        <strain evidence="8 9">0125_3</strain>
    </source>
</reference>
<dbReference type="GO" id="GO:0002128">
    <property type="term" value="P:tRNA nucleoside ribose methylation"/>
    <property type="evidence" value="ECO:0007669"/>
    <property type="project" value="TreeGrafter"/>
</dbReference>
<feature type="domain" description="tRNA/rRNA methyltransferase SpoU type" evidence="7">
    <location>
        <begin position="11"/>
        <end position="159"/>
    </location>
</feature>
<dbReference type="RefSeq" id="WP_343034655.1">
    <property type="nucleotide sequence ID" value="NZ_CP053069.1"/>
</dbReference>
<dbReference type="SUPFAM" id="SSF75217">
    <property type="entry name" value="alpha/beta knot"/>
    <property type="match status" value="1"/>
</dbReference>
<comment type="subunit">
    <text evidence="5">Homodimer.</text>
</comment>
<evidence type="ECO:0000256" key="1">
    <source>
        <dbReference type="ARBA" id="ARBA00007228"/>
    </source>
</evidence>
<accession>A0A6M4GSZ0</accession>
<proteinExistence type="inferred from homology"/>
<dbReference type="CDD" id="cd18093">
    <property type="entry name" value="SpoU-like_TrmJ"/>
    <property type="match status" value="1"/>
</dbReference>
<organism evidence="8 9">
    <name type="scientific">Usitatibacter rugosus</name>
    <dbReference type="NCBI Taxonomy" id="2732067"/>
    <lineage>
        <taxon>Bacteria</taxon>
        <taxon>Pseudomonadati</taxon>
        <taxon>Pseudomonadota</taxon>
        <taxon>Betaproteobacteria</taxon>
        <taxon>Nitrosomonadales</taxon>
        <taxon>Usitatibacteraceae</taxon>
        <taxon>Usitatibacter</taxon>
    </lineage>
</organism>
<dbReference type="GO" id="GO:0160206">
    <property type="term" value="F:tRNA (cytidine(32)/uridine(32)-2'-O)-methyltransferase activity"/>
    <property type="evidence" value="ECO:0007669"/>
    <property type="project" value="UniProtKB-EC"/>
</dbReference>
<feature type="compositionally biased region" description="Basic residues" evidence="6">
    <location>
        <begin position="263"/>
        <end position="289"/>
    </location>
</feature>
<evidence type="ECO:0000256" key="3">
    <source>
        <dbReference type="ARBA" id="ARBA00022679"/>
    </source>
</evidence>
<comment type="subcellular location">
    <subcellularLocation>
        <location evidence="5">Cytoplasm</location>
    </subcellularLocation>
</comment>
<keyword evidence="2 5" id="KW-0489">Methyltransferase</keyword>
<dbReference type="GO" id="GO:0005829">
    <property type="term" value="C:cytosol"/>
    <property type="evidence" value="ECO:0007669"/>
    <property type="project" value="TreeGrafter"/>
</dbReference>
<dbReference type="Pfam" id="PF00588">
    <property type="entry name" value="SpoU_methylase"/>
    <property type="match status" value="1"/>
</dbReference>
<comment type="similarity">
    <text evidence="1">Belongs to the class IV-like SAM-binding methyltransferase superfamily. RNA methyltransferase TrmH family.</text>
</comment>
<keyword evidence="9" id="KW-1185">Reference proteome</keyword>
<evidence type="ECO:0000256" key="2">
    <source>
        <dbReference type="ARBA" id="ARBA00022603"/>
    </source>
</evidence>
<evidence type="ECO:0000313" key="9">
    <source>
        <dbReference type="Proteomes" id="UP000501534"/>
    </source>
</evidence>
<sequence>MEPANALSGTRIVLVRTSHPGNIGAAARAMWTMGFADLALVQPRHFPHPEATAMAAGASDRLANVTVHETLESALSGCVHAVGFSARRRDLSHAVVALREAAPAIVAATLEGRVALVFGNETSGLSNAELARCQAFATIPANPAYGSLNLAMAVQVACYEVAVAANAHVPAKGRERLPATMDDLEGLFAHLERASLHTGFVDPVKPGRFLEHMRRLFARARLERPEVKLLRGLLGALEAKAAAAASAATPRAAAKPKAPAKPAARKRAAPSRKPARPPSRKRSGARKSR</sequence>
<name>A0A6M4GSZ0_9PROT</name>
<keyword evidence="5" id="KW-0963">Cytoplasm</keyword>
<evidence type="ECO:0000256" key="6">
    <source>
        <dbReference type="SAM" id="MobiDB-lite"/>
    </source>
</evidence>
<feature type="region of interest" description="Disordered" evidence="6">
    <location>
        <begin position="245"/>
        <end position="289"/>
    </location>
</feature>
<dbReference type="EC" id="2.1.1.200" evidence="5"/>
<evidence type="ECO:0000313" key="8">
    <source>
        <dbReference type="EMBL" id="QJR10226.1"/>
    </source>
</evidence>
<protein>
    <recommendedName>
        <fullName evidence="5">tRNA (cytidine/uridine-2'-O-)-methyltransferase TrmJ</fullName>
        <ecNumber evidence="5">2.1.1.200</ecNumber>
    </recommendedName>
    <alternativeName>
        <fullName evidence="5">tRNA (cytidine(32)/uridine(32)-2'-O)-methyltransferase</fullName>
    </alternativeName>
    <alternativeName>
        <fullName evidence="5">tRNA Cm32/Um32 methyltransferase</fullName>
    </alternativeName>
</protein>
<evidence type="ECO:0000259" key="7">
    <source>
        <dbReference type="Pfam" id="PF00588"/>
    </source>
</evidence>
<comment type="function">
    <text evidence="5">Catalyzes the formation of 2'O-methylated cytidine (Cm32) or 2'O-methylated uridine (Um32) at position 32 in tRNA.</text>
</comment>
<dbReference type="AlphaFoldDB" id="A0A6M4GSZ0"/>
<dbReference type="PANTHER" id="PTHR42786">
    <property type="entry name" value="TRNA/RRNA METHYLTRANSFERASE"/>
    <property type="match status" value="1"/>
</dbReference>
<dbReference type="PANTHER" id="PTHR42786:SF2">
    <property type="entry name" value="TRNA (CYTIDINE_URIDINE-2'-O-)-METHYLTRANSFERASE TRMJ"/>
    <property type="match status" value="1"/>
</dbReference>
<dbReference type="Gene3D" id="3.40.1280.10">
    <property type="match status" value="1"/>
</dbReference>
<dbReference type="Gene3D" id="1.10.8.590">
    <property type="match status" value="1"/>
</dbReference>
<dbReference type="InterPro" id="IPR004384">
    <property type="entry name" value="RNA_MeTrfase_TrmJ/LasT"/>
</dbReference>
<evidence type="ECO:0000256" key="5">
    <source>
        <dbReference type="RuleBase" id="RU362024"/>
    </source>
</evidence>
<dbReference type="NCBIfam" id="TIGR00050">
    <property type="entry name" value="rRNA_methyl_1"/>
    <property type="match status" value="1"/>
</dbReference>